<dbReference type="PANTHER" id="PTHR46162:SF2">
    <property type="entry name" value="ANKYRIN REPEAT-CONTAINING PROTEIN-RELATED"/>
    <property type="match status" value="1"/>
</dbReference>
<comment type="caution">
    <text evidence="3">The sequence shown here is derived from an EMBL/GenBank/DDBJ whole genome shotgun (WGS) entry which is preliminary data.</text>
</comment>
<reference evidence="3" key="1">
    <citation type="submission" date="2020-01" db="EMBL/GenBank/DDBJ databases">
        <title>Genome sequence of Kobresia littledalei, the first chromosome-level genome in the family Cyperaceae.</title>
        <authorList>
            <person name="Qu G."/>
        </authorList>
    </citation>
    <scope>NUCLEOTIDE SEQUENCE</scope>
    <source>
        <strain evidence="3">C.B.Clarke</strain>
        <tissue evidence="3">Leaf</tissue>
    </source>
</reference>
<dbReference type="CDD" id="cd00121">
    <property type="entry name" value="MATH"/>
    <property type="match status" value="2"/>
</dbReference>
<sequence length="353" mass="39406">MLVLFLLCALGERLSVLGFLMCVQLSLGSRKLSLDLESASYKNYVALYLIPEDKAGSQLPLSSGVMVDAVLSGNWIFGILPTKMNLSVNPMGSKSGNTCTGPEKHLSLSLAADIWSLSPDDMIETKFKFFIQDQKEGKHIEREASHTYMKPSSLCRTSWMIPLKMLKSPSLGFLVNDSIEVGVEFSEIKKLERTCFIPKNKSSGLFRWYIDDFSKLSRPIALSKPFQIAGYTWKLRLEPESIVSKHFIGLYLIMENKTGSKLPPSSGVMVQATFYIKRQSLGILADGSLRNKSRDPYQYKLGYNFTPSSTSWGTRKFIRLQDFKYPSNGYLINGACTIEASVCIFGSGNDHSS</sequence>
<dbReference type="GO" id="GO:0016787">
    <property type="term" value="F:hydrolase activity"/>
    <property type="evidence" value="ECO:0007669"/>
    <property type="project" value="UniProtKB-KW"/>
</dbReference>
<gene>
    <name evidence="3" type="ORF">FCM35_KLT10434</name>
</gene>
<keyword evidence="4" id="KW-1185">Reference proteome</keyword>
<keyword evidence="3" id="KW-0378">Hydrolase</keyword>
<dbReference type="Gene3D" id="2.60.210.10">
    <property type="entry name" value="Apoptosis, Tumor Necrosis Factor Receptor Associated Protein 2, Chain A"/>
    <property type="match status" value="2"/>
</dbReference>
<dbReference type="PANTHER" id="PTHR46162">
    <property type="entry name" value="TRAF-LIKE FAMILY PROTEIN"/>
    <property type="match status" value="1"/>
</dbReference>
<evidence type="ECO:0000313" key="4">
    <source>
        <dbReference type="Proteomes" id="UP000623129"/>
    </source>
</evidence>
<evidence type="ECO:0000313" key="3">
    <source>
        <dbReference type="EMBL" id="KAF3325363.1"/>
    </source>
</evidence>
<dbReference type="InterPro" id="IPR008974">
    <property type="entry name" value="TRAF-like"/>
</dbReference>
<feature type="domain" description="MATH" evidence="2">
    <location>
        <begin position="203"/>
        <end position="342"/>
    </location>
</feature>
<evidence type="ECO:0000259" key="2">
    <source>
        <dbReference type="PROSITE" id="PS50144"/>
    </source>
</evidence>
<proteinExistence type="predicted"/>
<dbReference type="Proteomes" id="UP000623129">
    <property type="component" value="Unassembled WGS sequence"/>
</dbReference>
<dbReference type="AlphaFoldDB" id="A0A833VJF4"/>
<dbReference type="SUPFAM" id="SSF49599">
    <property type="entry name" value="TRAF domain-like"/>
    <property type="match status" value="2"/>
</dbReference>
<name>A0A833VJF4_9POAL</name>
<organism evidence="3 4">
    <name type="scientific">Carex littledalei</name>
    <dbReference type="NCBI Taxonomy" id="544730"/>
    <lineage>
        <taxon>Eukaryota</taxon>
        <taxon>Viridiplantae</taxon>
        <taxon>Streptophyta</taxon>
        <taxon>Embryophyta</taxon>
        <taxon>Tracheophyta</taxon>
        <taxon>Spermatophyta</taxon>
        <taxon>Magnoliopsida</taxon>
        <taxon>Liliopsida</taxon>
        <taxon>Poales</taxon>
        <taxon>Cyperaceae</taxon>
        <taxon>Cyperoideae</taxon>
        <taxon>Cariceae</taxon>
        <taxon>Carex</taxon>
        <taxon>Carex subgen. Euthyceras</taxon>
    </lineage>
</organism>
<dbReference type="InterPro" id="IPR002083">
    <property type="entry name" value="MATH/TRAF_dom"/>
</dbReference>
<dbReference type="PROSITE" id="PS50144">
    <property type="entry name" value="MATH"/>
    <property type="match status" value="1"/>
</dbReference>
<dbReference type="Pfam" id="PF22486">
    <property type="entry name" value="MATH_2"/>
    <property type="match status" value="2"/>
</dbReference>
<protein>
    <submittedName>
        <fullName evidence="3">Ubiquitin carboxyl-terminal hydrolase 13</fullName>
    </submittedName>
</protein>
<accession>A0A833VJF4</accession>
<keyword evidence="1" id="KW-0732">Signal</keyword>
<feature type="chain" id="PRO_5032333499" evidence="1">
    <location>
        <begin position="19"/>
        <end position="353"/>
    </location>
</feature>
<evidence type="ECO:0000256" key="1">
    <source>
        <dbReference type="SAM" id="SignalP"/>
    </source>
</evidence>
<dbReference type="EMBL" id="SWLB01000020">
    <property type="protein sequence ID" value="KAF3325363.1"/>
    <property type="molecule type" value="Genomic_DNA"/>
</dbReference>
<dbReference type="OrthoDB" id="1883087at2759"/>
<feature type="signal peptide" evidence="1">
    <location>
        <begin position="1"/>
        <end position="18"/>
    </location>
</feature>